<dbReference type="PANTHER" id="PTHR32305">
    <property type="match status" value="1"/>
</dbReference>
<dbReference type="InterPro" id="IPR050708">
    <property type="entry name" value="T6SS_VgrG/RHS"/>
</dbReference>
<dbReference type="PANTHER" id="PTHR32305:SF15">
    <property type="entry name" value="PROTEIN RHSA-RELATED"/>
    <property type="match status" value="1"/>
</dbReference>
<dbReference type="InterPro" id="IPR006530">
    <property type="entry name" value="YD"/>
</dbReference>
<dbReference type="Pfam" id="PF09533">
    <property type="entry name" value="DUF2380"/>
    <property type="match status" value="1"/>
</dbReference>
<reference evidence="3 4" key="1">
    <citation type="submission" date="2020-08" db="EMBL/GenBank/DDBJ databases">
        <authorList>
            <person name="Liu C."/>
            <person name="Sun Q."/>
        </authorList>
    </citation>
    <scope>NUCLEOTIDE SEQUENCE [LARGE SCALE GENOMIC DNA]</scope>
    <source>
        <strain evidence="3 4">NSJ-8</strain>
    </source>
</reference>
<evidence type="ECO:0000313" key="4">
    <source>
        <dbReference type="Proteomes" id="UP000515981"/>
    </source>
</evidence>
<dbReference type="AlphaFoldDB" id="A0A7G9FSH6"/>
<dbReference type="RefSeq" id="WP_249325440.1">
    <property type="nucleotide sequence ID" value="NZ_CP060633.1"/>
</dbReference>
<dbReference type="EMBL" id="CP060633">
    <property type="protein sequence ID" value="QNM01508.1"/>
    <property type="molecule type" value="Genomic_DNA"/>
</dbReference>
<dbReference type="NCBIfam" id="TIGR03696">
    <property type="entry name" value="Rhs_assc_core"/>
    <property type="match status" value="1"/>
</dbReference>
<evidence type="ECO:0000313" key="3">
    <source>
        <dbReference type="EMBL" id="QNM01508.1"/>
    </source>
</evidence>
<dbReference type="InterPro" id="IPR022385">
    <property type="entry name" value="Rhs_assc_core"/>
</dbReference>
<keyword evidence="1" id="KW-0677">Repeat</keyword>
<protein>
    <submittedName>
        <fullName evidence="3">DUF2380 domain-containing protein</fullName>
    </submittedName>
</protein>
<proteinExistence type="predicted"/>
<accession>A0A7G9FSH6</accession>
<evidence type="ECO:0000256" key="1">
    <source>
        <dbReference type="ARBA" id="ARBA00022737"/>
    </source>
</evidence>
<name>A0A7G9FSH6_9FIRM</name>
<feature type="domain" description="Teneurin-like YD-shell" evidence="2">
    <location>
        <begin position="74"/>
        <end position="332"/>
    </location>
</feature>
<dbReference type="Proteomes" id="UP000515981">
    <property type="component" value="Chromosome"/>
</dbReference>
<dbReference type="KEGG" id="ssun:H9Q77_10300"/>
<organism evidence="3 4">
    <name type="scientific">Simiaoa sunii</name>
    <dbReference type="NCBI Taxonomy" id="2763672"/>
    <lineage>
        <taxon>Bacteria</taxon>
        <taxon>Bacillati</taxon>
        <taxon>Bacillota</taxon>
        <taxon>Clostridia</taxon>
        <taxon>Lachnospirales</taxon>
        <taxon>Lachnospiraceae</taxon>
        <taxon>Simiaoa</taxon>
    </lineage>
</organism>
<dbReference type="Pfam" id="PF25023">
    <property type="entry name" value="TEN_YD-shell"/>
    <property type="match status" value="1"/>
</dbReference>
<dbReference type="InterPro" id="IPR056823">
    <property type="entry name" value="TEN-like_YD-shell"/>
</dbReference>
<gene>
    <name evidence="3" type="ORF">H9Q77_10300</name>
</gene>
<dbReference type="Gene3D" id="2.180.10.10">
    <property type="entry name" value="RHS repeat-associated core"/>
    <property type="match status" value="1"/>
</dbReference>
<keyword evidence="4" id="KW-1185">Reference proteome</keyword>
<dbReference type="NCBIfam" id="TIGR01643">
    <property type="entry name" value="YD_repeat_2x"/>
    <property type="match status" value="1"/>
</dbReference>
<evidence type="ECO:0000259" key="2">
    <source>
        <dbReference type="Pfam" id="PF25023"/>
    </source>
</evidence>
<dbReference type="InterPro" id="IPR011755">
    <property type="entry name" value="CHP02269_MYXXA"/>
</dbReference>
<sequence length="521" mass="59512">MENGRCLAAYEYYADGNIKSLRVGTDLITDYAYDLNKNLTTIRTTLGGGSIVCDNRYTYDDNGNRLSKADRQGLTKYAYDANNQLVQVQYPQGGLENYSYDAAGNRLGRSADGIQENYRYDNCNRLIQLTRMTTQQETVTYSYDRQGNMLSDGRNRYAYDDFGRLASTVTAEGDIQKNCYDAEGLRAEMEENGRLVQFLYNEDREVVAEKDYSGNLIRYIRGLGLISSDSENAKTYYHYVCDGQGSVSHIIRGEDKESGVSEQGREQDRILNQYEYDAFGNTISCKEQVENRFRYQGEQYDPITRQYYLRARYYNPVIGRFIQEDTYYGDGLNLYEYCRNNTITYKDPTGHNICATQRDLYHKYKEEGMNPQEAYQKMRKDLGLDSKSGYKDSGVGNGKDPWRSYESGSKTEVLLLETTKPITGKTNDHHIIPAFRGKSKPYADFISARGIDVDQYTITVDAGKGGMHMNIIHGKGGWNQKWMDFIDNNPNATAKDIYQFAGKMMDDYGLSGYTIHPYGGK</sequence>